<organism evidence="1 2">
    <name type="scientific">Pararge aegeria aegeria</name>
    <dbReference type="NCBI Taxonomy" id="348720"/>
    <lineage>
        <taxon>Eukaryota</taxon>
        <taxon>Metazoa</taxon>
        <taxon>Ecdysozoa</taxon>
        <taxon>Arthropoda</taxon>
        <taxon>Hexapoda</taxon>
        <taxon>Insecta</taxon>
        <taxon>Pterygota</taxon>
        <taxon>Neoptera</taxon>
        <taxon>Endopterygota</taxon>
        <taxon>Lepidoptera</taxon>
        <taxon>Glossata</taxon>
        <taxon>Ditrysia</taxon>
        <taxon>Papilionoidea</taxon>
        <taxon>Nymphalidae</taxon>
        <taxon>Satyrinae</taxon>
        <taxon>Satyrini</taxon>
        <taxon>Parargina</taxon>
        <taxon>Pararge</taxon>
    </lineage>
</organism>
<evidence type="ECO:0000313" key="1">
    <source>
        <dbReference type="EMBL" id="CAH2209422.1"/>
    </source>
</evidence>
<comment type="caution">
    <text evidence="1">The sequence shown here is derived from an EMBL/GenBank/DDBJ whole genome shotgun (WGS) entry which is preliminary data.</text>
</comment>
<dbReference type="EMBL" id="CAKXAJ010005861">
    <property type="protein sequence ID" value="CAH2209422.1"/>
    <property type="molecule type" value="Genomic_DNA"/>
</dbReference>
<feature type="non-terminal residue" evidence="1">
    <location>
        <position position="1"/>
    </location>
</feature>
<dbReference type="OrthoDB" id="407509at2759"/>
<gene>
    <name evidence="1" type="primary">jg21674</name>
    <name evidence="1" type="ORF">PAEG_LOCUS1821</name>
</gene>
<accession>A0A8S4QHD9</accession>
<sequence length="160" mass="18577">MNRTEPLGCAAFGKLRDIFSSEIPQCLKTKVFEQCVFPLMNYVSETWTLTMGIIRSLRITQRAMERAMLGVSLRDQIRNEEIRRRTRVTDIAQRLAKLKWKWDGHIALKTDGRWGSKILVKSAQTLYRRLHITELSYPDLAEASLEVGPFPSLRKYSRGF</sequence>
<dbReference type="Proteomes" id="UP000838756">
    <property type="component" value="Unassembled WGS sequence"/>
</dbReference>
<protein>
    <submittedName>
        <fullName evidence="1">Jg21674 protein</fullName>
    </submittedName>
</protein>
<name>A0A8S4QHD9_9NEOP</name>
<keyword evidence="2" id="KW-1185">Reference proteome</keyword>
<reference evidence="1" key="1">
    <citation type="submission" date="2022-03" db="EMBL/GenBank/DDBJ databases">
        <authorList>
            <person name="Lindestad O."/>
        </authorList>
    </citation>
    <scope>NUCLEOTIDE SEQUENCE</scope>
</reference>
<evidence type="ECO:0000313" key="2">
    <source>
        <dbReference type="Proteomes" id="UP000838756"/>
    </source>
</evidence>
<proteinExistence type="predicted"/>
<dbReference type="AlphaFoldDB" id="A0A8S4QHD9"/>